<sequence length="126" mass="15063">MRETCRQDDLCPMVLAYKLLSGKWKIMILWFLSDRVLRYNEISKRMPDVTQKMLTKQLRSLEEDHLITRRVYPTVPPKVEYEITEIGRQIVPIMEMMHKFGAAYIDNFRDELSKHKNTTENPEICN</sequence>
<dbReference type="InterPro" id="IPR036388">
    <property type="entry name" value="WH-like_DNA-bd_sf"/>
</dbReference>
<dbReference type="AlphaFoldDB" id="A0A316A4C8"/>
<name>A0A316A4C8_9FIRM</name>
<dbReference type="RefSeq" id="WP_242992238.1">
    <property type="nucleotide sequence ID" value="NZ_QGDS01000001.1"/>
</dbReference>
<dbReference type="SUPFAM" id="SSF46785">
    <property type="entry name" value="Winged helix' DNA-binding domain"/>
    <property type="match status" value="1"/>
</dbReference>
<dbReference type="PROSITE" id="PS51118">
    <property type="entry name" value="HTH_HXLR"/>
    <property type="match status" value="1"/>
</dbReference>
<feature type="domain" description="HTH hxlR-type" evidence="4">
    <location>
        <begin position="11"/>
        <end position="109"/>
    </location>
</feature>
<dbReference type="Pfam" id="PF01638">
    <property type="entry name" value="HxlR"/>
    <property type="match status" value="1"/>
</dbReference>
<evidence type="ECO:0000256" key="1">
    <source>
        <dbReference type="ARBA" id="ARBA00023015"/>
    </source>
</evidence>
<dbReference type="CDD" id="cd00090">
    <property type="entry name" value="HTH_ARSR"/>
    <property type="match status" value="1"/>
</dbReference>
<gene>
    <name evidence="5" type="ORF">SAMN05216529_101554</name>
</gene>
<evidence type="ECO:0000256" key="2">
    <source>
        <dbReference type="ARBA" id="ARBA00023125"/>
    </source>
</evidence>
<proteinExistence type="predicted"/>
<evidence type="ECO:0000313" key="6">
    <source>
        <dbReference type="Proteomes" id="UP000254051"/>
    </source>
</evidence>
<evidence type="ECO:0000259" key="4">
    <source>
        <dbReference type="PROSITE" id="PS51118"/>
    </source>
</evidence>
<dbReference type="Gene3D" id="1.10.10.10">
    <property type="entry name" value="Winged helix-like DNA-binding domain superfamily/Winged helix DNA-binding domain"/>
    <property type="match status" value="1"/>
</dbReference>
<keyword evidence="1" id="KW-0805">Transcription regulation</keyword>
<evidence type="ECO:0000313" key="5">
    <source>
        <dbReference type="EMBL" id="SUQ12657.1"/>
    </source>
</evidence>
<protein>
    <submittedName>
        <fullName evidence="5">DNA-binding transcriptional regulator, HxlR family</fullName>
    </submittedName>
</protein>
<keyword evidence="3" id="KW-0804">Transcription</keyword>
<accession>A0A316A4C8</accession>
<dbReference type="InterPro" id="IPR002577">
    <property type="entry name" value="HTH_HxlR"/>
</dbReference>
<keyword evidence="2 5" id="KW-0238">DNA-binding</keyword>
<dbReference type="GO" id="GO:0003677">
    <property type="term" value="F:DNA binding"/>
    <property type="evidence" value="ECO:0007669"/>
    <property type="project" value="UniProtKB-KW"/>
</dbReference>
<dbReference type="InterPro" id="IPR011991">
    <property type="entry name" value="ArsR-like_HTH"/>
</dbReference>
<reference evidence="6" key="1">
    <citation type="submission" date="2017-07" db="EMBL/GenBank/DDBJ databases">
        <authorList>
            <person name="Varghese N."/>
            <person name="Submissions S."/>
        </authorList>
    </citation>
    <scope>NUCLEOTIDE SEQUENCE [LARGE SCALE GENOMIC DNA]</scope>
    <source>
        <strain evidence="6">NLAE-zl-C134</strain>
    </source>
</reference>
<dbReference type="EMBL" id="UHJJ01000001">
    <property type="protein sequence ID" value="SUQ12657.1"/>
    <property type="molecule type" value="Genomic_DNA"/>
</dbReference>
<dbReference type="PANTHER" id="PTHR33204">
    <property type="entry name" value="TRANSCRIPTIONAL REGULATOR, MARR FAMILY"/>
    <property type="match status" value="1"/>
</dbReference>
<evidence type="ECO:0000256" key="3">
    <source>
        <dbReference type="ARBA" id="ARBA00023163"/>
    </source>
</evidence>
<organism evidence="5 6">
    <name type="scientific">Faecalicatena contorta</name>
    <dbReference type="NCBI Taxonomy" id="39482"/>
    <lineage>
        <taxon>Bacteria</taxon>
        <taxon>Bacillati</taxon>
        <taxon>Bacillota</taxon>
        <taxon>Clostridia</taxon>
        <taxon>Lachnospirales</taxon>
        <taxon>Lachnospiraceae</taxon>
        <taxon>Faecalicatena</taxon>
    </lineage>
</organism>
<keyword evidence="6" id="KW-1185">Reference proteome</keyword>
<dbReference type="Proteomes" id="UP000254051">
    <property type="component" value="Unassembled WGS sequence"/>
</dbReference>
<dbReference type="PANTHER" id="PTHR33204:SF29">
    <property type="entry name" value="TRANSCRIPTIONAL REGULATOR"/>
    <property type="match status" value="1"/>
</dbReference>
<dbReference type="InterPro" id="IPR036390">
    <property type="entry name" value="WH_DNA-bd_sf"/>
</dbReference>